<sequence length="152" mass="16767">MILNHVIHNTSKNCGASQKASDELPAVGNERNQSERNRQRAEFPLDIHPYNKMLRIILLISVGIVAANAIACPHNYCDDVCCDDDVECSDDEILVEHGSFCGCCDVCRTIIREGQPCPPAFRGSPPTSQCEEGTTCKSTNQGRICVRNCNRK</sequence>
<gene>
    <name evidence="2" type="primary">NCL1_48740</name>
    <name evidence="2" type="ORF">TNIN_15481</name>
</gene>
<proteinExistence type="predicted"/>
<keyword evidence="3" id="KW-1185">Reference proteome</keyword>
<comment type="caution">
    <text evidence="2">The sequence shown here is derived from an EMBL/GenBank/DDBJ whole genome shotgun (WGS) entry which is preliminary data.</text>
</comment>
<evidence type="ECO:0000313" key="2">
    <source>
        <dbReference type="EMBL" id="GFY57728.1"/>
    </source>
</evidence>
<dbReference type="AlphaFoldDB" id="A0A8X6XPD2"/>
<dbReference type="Proteomes" id="UP000886998">
    <property type="component" value="Unassembled WGS sequence"/>
</dbReference>
<protein>
    <submittedName>
        <fullName evidence="2">Uncharacterized protein</fullName>
    </submittedName>
</protein>
<reference evidence="2" key="1">
    <citation type="submission" date="2020-08" db="EMBL/GenBank/DDBJ databases">
        <title>Multicomponent nature underlies the extraordinary mechanical properties of spider dragline silk.</title>
        <authorList>
            <person name="Kono N."/>
            <person name="Nakamura H."/>
            <person name="Mori M."/>
            <person name="Yoshida Y."/>
            <person name="Ohtoshi R."/>
            <person name="Malay A.D."/>
            <person name="Moran D.A.P."/>
            <person name="Tomita M."/>
            <person name="Numata K."/>
            <person name="Arakawa K."/>
        </authorList>
    </citation>
    <scope>NUCLEOTIDE SEQUENCE</scope>
</reference>
<organism evidence="2 3">
    <name type="scientific">Trichonephila inaurata madagascariensis</name>
    <dbReference type="NCBI Taxonomy" id="2747483"/>
    <lineage>
        <taxon>Eukaryota</taxon>
        <taxon>Metazoa</taxon>
        <taxon>Ecdysozoa</taxon>
        <taxon>Arthropoda</taxon>
        <taxon>Chelicerata</taxon>
        <taxon>Arachnida</taxon>
        <taxon>Araneae</taxon>
        <taxon>Araneomorphae</taxon>
        <taxon>Entelegynae</taxon>
        <taxon>Araneoidea</taxon>
        <taxon>Nephilidae</taxon>
        <taxon>Trichonephila</taxon>
        <taxon>Trichonephila inaurata</taxon>
    </lineage>
</organism>
<dbReference type="OrthoDB" id="7648178at2759"/>
<feature type="region of interest" description="Disordered" evidence="1">
    <location>
        <begin position="13"/>
        <end position="40"/>
    </location>
</feature>
<evidence type="ECO:0000313" key="3">
    <source>
        <dbReference type="Proteomes" id="UP000886998"/>
    </source>
</evidence>
<name>A0A8X6XPD2_9ARAC</name>
<evidence type="ECO:0000256" key="1">
    <source>
        <dbReference type="SAM" id="MobiDB-lite"/>
    </source>
</evidence>
<dbReference type="EMBL" id="BMAV01011692">
    <property type="protein sequence ID" value="GFY57728.1"/>
    <property type="molecule type" value="Genomic_DNA"/>
</dbReference>
<accession>A0A8X6XPD2</accession>